<dbReference type="InterPro" id="IPR050911">
    <property type="entry name" value="DRAM/TMEM150_Autophagy_Mod"/>
</dbReference>
<proteinExistence type="predicted"/>
<reference evidence="8" key="1">
    <citation type="submission" date="2023-06" db="EMBL/GenBank/DDBJ databases">
        <title>Genome-scale phylogeny and comparative genomics of the fungal order Sordariales.</title>
        <authorList>
            <consortium name="Lawrence Berkeley National Laboratory"/>
            <person name="Hensen N."/>
            <person name="Bonometti L."/>
            <person name="Westerberg I."/>
            <person name="Brannstrom I.O."/>
            <person name="Guillou S."/>
            <person name="Cros-Aarteil S."/>
            <person name="Calhoun S."/>
            <person name="Haridas S."/>
            <person name="Kuo A."/>
            <person name="Mondo S."/>
            <person name="Pangilinan J."/>
            <person name="Riley R."/>
            <person name="LaButti K."/>
            <person name="Andreopoulos B."/>
            <person name="Lipzen A."/>
            <person name="Chen C."/>
            <person name="Yanf M."/>
            <person name="Daum C."/>
            <person name="Ng V."/>
            <person name="Clum A."/>
            <person name="Steindorff A."/>
            <person name="Ohm R."/>
            <person name="Martin F."/>
            <person name="Silar P."/>
            <person name="Natvig D."/>
            <person name="Lalanne C."/>
            <person name="Gautier V."/>
            <person name="Ament-velasquez S.L."/>
            <person name="Kruys A."/>
            <person name="Hutchinson M.I."/>
            <person name="Powell A.J."/>
            <person name="Barry K."/>
            <person name="Miller A.N."/>
            <person name="Grigoriev I.V."/>
            <person name="Debuchy R."/>
            <person name="Gladieux P."/>
            <person name="Thoren M.H."/>
            <person name="Johannesson H."/>
        </authorList>
    </citation>
    <scope>NUCLEOTIDE SEQUENCE</scope>
    <source>
        <strain evidence="8">SMH3391-2</strain>
    </source>
</reference>
<name>A0AA39XLF0_9PEZI</name>
<evidence type="ECO:0000256" key="4">
    <source>
        <dbReference type="ARBA" id="ARBA00023136"/>
    </source>
</evidence>
<dbReference type="GO" id="GO:0005886">
    <property type="term" value="C:plasma membrane"/>
    <property type="evidence" value="ECO:0007669"/>
    <property type="project" value="TreeGrafter"/>
</dbReference>
<feature type="transmembrane region" description="Helical" evidence="6">
    <location>
        <begin position="98"/>
        <end position="119"/>
    </location>
</feature>
<feature type="transmembrane region" description="Helical" evidence="6">
    <location>
        <begin position="60"/>
        <end position="78"/>
    </location>
</feature>
<sequence length="308" mass="34444">MLRLSYWIFPILSGVVWLGTLLGLLIYWNVDAHKVHYDSMAPNQDIAYISDVGASTLKPLFITGCVITTVFLDISFGADRWLRHRGRLVPNTTLTEKVLSGLTIVFALIGTAGLILLSIFDTAHHPKLHDIFLLLFIAGYVISAIFICWEYQRLGITYRQHRVLRISFWIKLSFVILEILLAIAFVACTFTKNYNPGAIFEWIIAFIFSFYVFSFYVDLYPAVYTKETSGGKPRYVSGANATGPGHNSNSRDLDMEEAGSDRHLTNSSSGGGGLMPHNTQHLNHQHHHHGHANTTTTTTPGRGLPSNF</sequence>
<dbReference type="Pfam" id="PF10277">
    <property type="entry name" value="Frag1"/>
    <property type="match status" value="1"/>
</dbReference>
<feature type="compositionally biased region" description="Basic and acidic residues" evidence="5">
    <location>
        <begin position="249"/>
        <end position="264"/>
    </location>
</feature>
<feature type="transmembrane region" description="Helical" evidence="6">
    <location>
        <begin position="7"/>
        <end position="30"/>
    </location>
</feature>
<keyword evidence="2 6" id="KW-0812">Transmembrane</keyword>
<evidence type="ECO:0000259" key="7">
    <source>
        <dbReference type="Pfam" id="PF10277"/>
    </source>
</evidence>
<evidence type="ECO:0000256" key="5">
    <source>
        <dbReference type="SAM" id="MobiDB-lite"/>
    </source>
</evidence>
<keyword evidence="3 6" id="KW-1133">Transmembrane helix</keyword>
<evidence type="ECO:0000256" key="2">
    <source>
        <dbReference type="ARBA" id="ARBA00022692"/>
    </source>
</evidence>
<feature type="region of interest" description="Disordered" evidence="5">
    <location>
        <begin position="234"/>
        <end position="308"/>
    </location>
</feature>
<keyword evidence="9" id="KW-1185">Reference proteome</keyword>
<accession>A0AA39XLF0</accession>
<dbReference type="AlphaFoldDB" id="A0AA39XLF0"/>
<dbReference type="PANTHER" id="PTHR21324:SF2">
    <property type="entry name" value="EG:22E5.9 PROTEIN"/>
    <property type="match status" value="1"/>
</dbReference>
<comment type="subcellular location">
    <subcellularLocation>
        <location evidence="1">Endomembrane system</location>
        <topology evidence="1">Multi-pass membrane protein</topology>
    </subcellularLocation>
</comment>
<gene>
    <name evidence="8" type="ORF">B0T17DRAFT_503676</name>
</gene>
<dbReference type="GO" id="GO:0012505">
    <property type="term" value="C:endomembrane system"/>
    <property type="evidence" value="ECO:0007669"/>
    <property type="project" value="UniProtKB-SubCell"/>
</dbReference>
<dbReference type="EMBL" id="JAULSR010000001">
    <property type="protein sequence ID" value="KAK0636198.1"/>
    <property type="molecule type" value="Genomic_DNA"/>
</dbReference>
<dbReference type="Proteomes" id="UP001174934">
    <property type="component" value="Unassembled WGS sequence"/>
</dbReference>
<evidence type="ECO:0000313" key="9">
    <source>
        <dbReference type="Proteomes" id="UP001174934"/>
    </source>
</evidence>
<feature type="transmembrane region" description="Helical" evidence="6">
    <location>
        <begin position="131"/>
        <end position="151"/>
    </location>
</feature>
<feature type="domain" description="CWH43-like N-terminal" evidence="7">
    <location>
        <begin position="6"/>
        <end position="221"/>
    </location>
</feature>
<protein>
    <submittedName>
        <fullName evidence="8">Frag1/DRAM/Sfk1 family-domain-containing protein</fullName>
    </submittedName>
</protein>
<keyword evidence="4 6" id="KW-0472">Membrane</keyword>
<evidence type="ECO:0000256" key="6">
    <source>
        <dbReference type="SAM" id="Phobius"/>
    </source>
</evidence>
<evidence type="ECO:0000313" key="8">
    <source>
        <dbReference type="EMBL" id="KAK0636198.1"/>
    </source>
</evidence>
<comment type="caution">
    <text evidence="8">The sequence shown here is derived from an EMBL/GenBank/DDBJ whole genome shotgun (WGS) entry which is preliminary data.</text>
</comment>
<feature type="transmembrane region" description="Helical" evidence="6">
    <location>
        <begin position="199"/>
        <end position="217"/>
    </location>
</feature>
<evidence type="ECO:0000256" key="3">
    <source>
        <dbReference type="ARBA" id="ARBA00022989"/>
    </source>
</evidence>
<dbReference type="PANTHER" id="PTHR21324">
    <property type="entry name" value="FASTING-INDUCIBLE INTEGRAL MEMBRANE PROTEIN TM6P1-RELATED"/>
    <property type="match status" value="1"/>
</dbReference>
<feature type="transmembrane region" description="Helical" evidence="6">
    <location>
        <begin position="163"/>
        <end position="187"/>
    </location>
</feature>
<evidence type="ECO:0000256" key="1">
    <source>
        <dbReference type="ARBA" id="ARBA00004127"/>
    </source>
</evidence>
<dbReference type="InterPro" id="IPR019402">
    <property type="entry name" value="CWH43_N"/>
</dbReference>
<organism evidence="8 9">
    <name type="scientific">Bombardia bombarda</name>
    <dbReference type="NCBI Taxonomy" id="252184"/>
    <lineage>
        <taxon>Eukaryota</taxon>
        <taxon>Fungi</taxon>
        <taxon>Dikarya</taxon>
        <taxon>Ascomycota</taxon>
        <taxon>Pezizomycotina</taxon>
        <taxon>Sordariomycetes</taxon>
        <taxon>Sordariomycetidae</taxon>
        <taxon>Sordariales</taxon>
        <taxon>Lasiosphaeriaceae</taxon>
        <taxon>Bombardia</taxon>
    </lineage>
</organism>